<dbReference type="EMBL" id="KE345599">
    <property type="protein sequence ID" value="EXC08470.1"/>
    <property type="molecule type" value="Genomic_DNA"/>
</dbReference>
<protein>
    <recommendedName>
        <fullName evidence="3">PRA1 family protein</fullName>
    </recommendedName>
</protein>
<evidence type="ECO:0000313" key="2">
    <source>
        <dbReference type="Proteomes" id="UP000030645"/>
    </source>
</evidence>
<dbReference type="eggNOG" id="ENOG502QTYE">
    <property type="taxonomic scope" value="Eukaryota"/>
</dbReference>
<accession>W9SHZ8</accession>
<gene>
    <name evidence="1" type="ORF">L484_009613</name>
</gene>
<evidence type="ECO:0000313" key="1">
    <source>
        <dbReference type="EMBL" id="EXC08470.1"/>
    </source>
</evidence>
<evidence type="ECO:0008006" key="3">
    <source>
        <dbReference type="Google" id="ProtNLM"/>
    </source>
</evidence>
<dbReference type="STRING" id="981085.W9SHZ8"/>
<proteinExistence type="predicted"/>
<dbReference type="AlphaFoldDB" id="W9SHZ8"/>
<reference evidence="2" key="1">
    <citation type="submission" date="2013-01" db="EMBL/GenBank/DDBJ databases">
        <title>Draft Genome Sequence of a Mulberry Tree, Morus notabilis C.K. Schneid.</title>
        <authorList>
            <person name="He N."/>
            <person name="Zhao S."/>
        </authorList>
    </citation>
    <scope>NUCLEOTIDE SEQUENCE</scope>
</reference>
<organism evidence="1 2">
    <name type="scientific">Morus notabilis</name>
    <dbReference type="NCBI Taxonomy" id="981085"/>
    <lineage>
        <taxon>Eukaryota</taxon>
        <taxon>Viridiplantae</taxon>
        <taxon>Streptophyta</taxon>
        <taxon>Embryophyta</taxon>
        <taxon>Tracheophyta</taxon>
        <taxon>Spermatophyta</taxon>
        <taxon>Magnoliopsida</taxon>
        <taxon>eudicotyledons</taxon>
        <taxon>Gunneridae</taxon>
        <taxon>Pentapetalae</taxon>
        <taxon>rosids</taxon>
        <taxon>fabids</taxon>
        <taxon>Rosales</taxon>
        <taxon>Moraceae</taxon>
        <taxon>Moreae</taxon>
        <taxon>Morus</taxon>
    </lineage>
</organism>
<keyword evidence="2" id="KW-1185">Reference proteome</keyword>
<sequence length="217" mass="23433">MAFSSNPLSLSVPEAAFESWLRDSGYIELLDQRTSDLHRLSSSSSAAAATTSASTSAAAAATTTVTGAFVSLFSHLVTFLSLLSFNPFAKLSSDDFSAQTPPWTAAFFASSDAYSFPSSASQARLRVQENVKRYARNYASLFILFFACTLHDSARCISETGSCKATAWREMKVVVQVIKTEFMLGYTVQGMFTRDMIDSFASGAGTPGEEDGSKFCR</sequence>
<dbReference type="Proteomes" id="UP000030645">
    <property type="component" value="Unassembled WGS sequence"/>
</dbReference>
<name>W9SHZ8_9ROSA</name>